<dbReference type="VEuPathDB" id="FungiDB:P168DRAFT_571"/>
<dbReference type="GeneID" id="36549543"/>
<keyword evidence="3" id="KW-1185">Reference proteome</keyword>
<dbReference type="RefSeq" id="XP_024696282.1">
    <property type="nucleotide sequence ID" value="XM_024842014.1"/>
</dbReference>
<proteinExistence type="predicted"/>
<comment type="caution">
    <text evidence="2">The sequence shown here is derived from an EMBL/GenBank/DDBJ whole genome shotgun (WGS) entry which is preliminary data.</text>
</comment>
<evidence type="ECO:0000256" key="1">
    <source>
        <dbReference type="SAM" id="Phobius"/>
    </source>
</evidence>
<name>A0A2I1DCS8_ASPC2</name>
<organism evidence="2 3">
    <name type="scientific">Aspergillus campestris (strain IBT 28561)</name>
    <dbReference type="NCBI Taxonomy" id="1392248"/>
    <lineage>
        <taxon>Eukaryota</taxon>
        <taxon>Fungi</taxon>
        <taxon>Dikarya</taxon>
        <taxon>Ascomycota</taxon>
        <taxon>Pezizomycotina</taxon>
        <taxon>Eurotiomycetes</taxon>
        <taxon>Eurotiomycetidae</taxon>
        <taxon>Eurotiales</taxon>
        <taxon>Aspergillaceae</taxon>
        <taxon>Aspergillus</taxon>
        <taxon>Aspergillus subgen. Circumdati</taxon>
    </lineage>
</organism>
<dbReference type="AlphaFoldDB" id="A0A2I1DCS8"/>
<keyword evidence="1" id="KW-0472">Membrane</keyword>
<keyword evidence="1" id="KW-0812">Transmembrane</keyword>
<keyword evidence="1" id="KW-1133">Transmembrane helix</keyword>
<evidence type="ECO:0000313" key="2">
    <source>
        <dbReference type="EMBL" id="PKY07688.1"/>
    </source>
</evidence>
<gene>
    <name evidence="2" type="ORF">P168DRAFT_571</name>
</gene>
<dbReference type="EMBL" id="MSFM01000001">
    <property type="protein sequence ID" value="PKY07688.1"/>
    <property type="molecule type" value="Genomic_DNA"/>
</dbReference>
<accession>A0A2I1DCS8</accession>
<reference evidence="2" key="1">
    <citation type="submission" date="2016-12" db="EMBL/GenBank/DDBJ databases">
        <title>The genomes of Aspergillus section Nigri reveals drivers in fungal speciation.</title>
        <authorList>
            <consortium name="DOE Joint Genome Institute"/>
            <person name="Vesth T.C."/>
            <person name="Nybo J."/>
            <person name="Theobald S."/>
            <person name="Brandl J."/>
            <person name="Frisvad J.C."/>
            <person name="Nielsen K.F."/>
            <person name="Lyhne E.K."/>
            <person name="Kogle M.E."/>
            <person name="Kuo A."/>
            <person name="Riley R."/>
            <person name="Clum A."/>
            <person name="Nolan M."/>
            <person name="Lipzen A."/>
            <person name="Salamov A."/>
            <person name="Henrissat B."/>
            <person name="Wiebenga A."/>
            <person name="De vries R.P."/>
            <person name="Grigoriev I.V."/>
            <person name="Mortensen U.H."/>
            <person name="Andersen M.R."/>
            <person name="Baker S.E."/>
        </authorList>
    </citation>
    <scope>NUCLEOTIDE SEQUENCE</scope>
    <source>
        <strain evidence="2">IBT 28561</strain>
    </source>
</reference>
<sequence length="87" mass="10068">MTTLYSRGWSWEFDIIQIARTVRIRPSLDCIFFFLLVVFFSLLLDASFFPLWALKGWAHSASNACLQMLRKTISSFDCVTVSIVVRI</sequence>
<evidence type="ECO:0000313" key="3">
    <source>
        <dbReference type="Proteomes" id="UP000234254"/>
    </source>
</evidence>
<dbReference type="Proteomes" id="UP000234254">
    <property type="component" value="Unassembled WGS sequence"/>
</dbReference>
<protein>
    <submittedName>
        <fullName evidence="2">Uncharacterized protein</fullName>
    </submittedName>
</protein>
<feature type="transmembrane region" description="Helical" evidence="1">
    <location>
        <begin position="30"/>
        <end position="53"/>
    </location>
</feature>